<evidence type="ECO:0008006" key="2">
    <source>
        <dbReference type="Google" id="ProtNLM"/>
    </source>
</evidence>
<dbReference type="AlphaFoldDB" id="X0XU88"/>
<reference evidence="1" key="1">
    <citation type="journal article" date="2014" name="Front. Microbiol.">
        <title>High frequency of phylogenetically diverse reductive dehalogenase-homologous genes in deep subseafloor sedimentary metagenomes.</title>
        <authorList>
            <person name="Kawai M."/>
            <person name="Futagami T."/>
            <person name="Toyoda A."/>
            <person name="Takaki Y."/>
            <person name="Nishi S."/>
            <person name="Hori S."/>
            <person name="Arai W."/>
            <person name="Tsubouchi T."/>
            <person name="Morono Y."/>
            <person name="Uchiyama I."/>
            <person name="Ito T."/>
            <person name="Fujiyama A."/>
            <person name="Inagaki F."/>
            <person name="Takami H."/>
        </authorList>
    </citation>
    <scope>NUCLEOTIDE SEQUENCE</scope>
    <source>
        <strain evidence="1">Expedition CK06-06</strain>
    </source>
</reference>
<dbReference type="EMBL" id="BARS01043361">
    <property type="protein sequence ID" value="GAG38847.1"/>
    <property type="molecule type" value="Genomic_DNA"/>
</dbReference>
<dbReference type="SUPFAM" id="SSF53244">
    <property type="entry name" value="MurD-like peptide ligases, peptide-binding domain"/>
    <property type="match status" value="1"/>
</dbReference>
<accession>X0XU88</accession>
<evidence type="ECO:0000313" key="1">
    <source>
        <dbReference type="EMBL" id="GAG38847.1"/>
    </source>
</evidence>
<name>X0XU88_9ZZZZ</name>
<comment type="caution">
    <text evidence="1">The sequence shown here is derived from an EMBL/GenBank/DDBJ whole genome shotgun (WGS) entry which is preliminary data.</text>
</comment>
<proteinExistence type="predicted"/>
<protein>
    <recommendedName>
        <fullName evidence="2">Mur ligase C-terminal domain-containing protein</fullName>
    </recommendedName>
</protein>
<gene>
    <name evidence="1" type="ORF">S01H1_65662</name>
</gene>
<feature type="non-terminal residue" evidence="1">
    <location>
        <position position="1"/>
    </location>
</feature>
<organism evidence="1">
    <name type="scientific">marine sediment metagenome</name>
    <dbReference type="NCBI Taxonomy" id="412755"/>
    <lineage>
        <taxon>unclassified sequences</taxon>
        <taxon>metagenomes</taxon>
        <taxon>ecological metagenomes</taxon>
    </lineage>
</organism>
<dbReference type="InterPro" id="IPR036615">
    <property type="entry name" value="Mur_ligase_C_dom_sf"/>
</dbReference>
<dbReference type="Gene3D" id="3.90.190.20">
    <property type="entry name" value="Mur ligase, C-terminal domain"/>
    <property type="match status" value="1"/>
</dbReference>
<dbReference type="GO" id="GO:0016881">
    <property type="term" value="F:acid-amino acid ligase activity"/>
    <property type="evidence" value="ECO:0007669"/>
    <property type="project" value="InterPro"/>
</dbReference>
<sequence>TDVTIVPQIYFVRDTQAAKKEINSQKLVQRIRSNGTEAVFINDFGAICDYLKANVTSGDVVVTMGAGDIWKVADEYIQWLRENS</sequence>